<dbReference type="GO" id="GO:0043529">
    <property type="term" value="C:GET complex"/>
    <property type="evidence" value="ECO:0007669"/>
    <property type="project" value="TreeGrafter"/>
</dbReference>
<dbReference type="GO" id="GO:0016887">
    <property type="term" value="F:ATP hydrolysis activity"/>
    <property type="evidence" value="ECO:0007669"/>
    <property type="project" value="InterPro"/>
</dbReference>
<dbReference type="FunFam" id="3.40.50.300:FF:001459">
    <property type="entry name" value="ATPase ASNA1 homolog"/>
    <property type="match status" value="1"/>
</dbReference>
<proteinExistence type="inferred from homology"/>
<evidence type="ECO:0000256" key="3">
    <source>
        <dbReference type="ARBA" id="ARBA00022490"/>
    </source>
</evidence>
<evidence type="ECO:0000256" key="5">
    <source>
        <dbReference type="ARBA" id="ARBA00022801"/>
    </source>
</evidence>
<dbReference type="SUPFAM" id="SSF52540">
    <property type="entry name" value="P-loop containing nucleoside triphosphate hydrolases"/>
    <property type="match status" value="1"/>
</dbReference>
<feature type="domain" description="ArsA/GET3 Anion-transporting ATPase-like" evidence="8">
    <location>
        <begin position="1"/>
        <end position="285"/>
    </location>
</feature>
<dbReference type="PANTHER" id="PTHR10803">
    <property type="entry name" value="ARSENICAL PUMP-DRIVING ATPASE ARSENITE-TRANSLOCATING ATPASE"/>
    <property type="match status" value="1"/>
</dbReference>
<evidence type="ECO:0000256" key="2">
    <source>
        <dbReference type="ARBA" id="ARBA00022448"/>
    </source>
</evidence>
<dbReference type="AlphaFoldDB" id="A0A0V0G6E4"/>
<dbReference type="PANTHER" id="PTHR10803:SF3">
    <property type="entry name" value="ATPASE GET3"/>
    <property type="match status" value="1"/>
</dbReference>
<evidence type="ECO:0000256" key="1">
    <source>
        <dbReference type="ARBA" id="ARBA00011040"/>
    </source>
</evidence>
<keyword evidence="4" id="KW-0547">Nucleotide-binding</keyword>
<dbReference type="InterPro" id="IPR027417">
    <property type="entry name" value="P-loop_NTPase"/>
</dbReference>
<reference evidence="9" key="1">
    <citation type="journal article" date="2018" name="J. Proteomics">
        <title>Exploring the molecular complexity of Triatoma dimidiata sialome.</title>
        <authorList>
            <person name="Santiago P.B."/>
            <person name="de Araujo C.N."/>
            <person name="Charneau S."/>
            <person name="Bastos I.M.D."/>
            <person name="Assumpcao T.C.F."/>
            <person name="Queiroz R.M.L."/>
            <person name="Praca Y.R."/>
            <person name="Cordeiro T.M."/>
            <person name="Garcia C.H.S."/>
            <person name="da Silva I.G."/>
            <person name="Raiol T."/>
            <person name="Motta F.N."/>
            <person name="de Araujo Oliveira J.V."/>
            <person name="de Sousa M.V."/>
            <person name="Ribeiro J.M.C."/>
            <person name="de Santana J.M."/>
        </authorList>
    </citation>
    <scope>NUCLEOTIDE SEQUENCE</scope>
    <source>
        <strain evidence="9">Santander</strain>
        <tissue evidence="9">Salivary glands</tissue>
    </source>
</reference>
<name>A0A0V0G6E4_TRIDM</name>
<sequence>SCSLAIQLAQVRETVLIISTDPAHNLSDAFNQKFTKTPTMVNGFPNLYAMEIDPTSGFNVVPEELFEELPSGVNVETGFIQEFLGSLPGVDEAMSYNEVLKLVNGMEFTTVVLDTAPTGHTLRLLSFPNLFEQCIEKILRFRNRIAPLINRFNFFPGLQSTAFEAHAEKMEELLRSIKQLNAQFKNPEQTTFVCVCMAEFLSVYETERLIQELFKFGIDTHNIVVNQLFSDTSNCSQCSARLGIQNMYLEQIYDLYMDFHITKLPRMDTELRGAQQLTAFSKKLIGET</sequence>
<keyword evidence="6" id="KW-0256">Endoplasmic reticulum</keyword>
<dbReference type="Gene3D" id="3.40.50.300">
    <property type="entry name" value="P-loop containing nucleotide triphosphate hydrolases"/>
    <property type="match status" value="1"/>
</dbReference>
<evidence type="ECO:0000256" key="6">
    <source>
        <dbReference type="ARBA" id="ARBA00022824"/>
    </source>
</evidence>
<evidence type="ECO:0000256" key="4">
    <source>
        <dbReference type="ARBA" id="ARBA00022741"/>
    </source>
</evidence>
<accession>A0A0V0G6E4</accession>
<dbReference type="Pfam" id="PF02374">
    <property type="entry name" value="ArsA_ATPase"/>
    <property type="match status" value="1"/>
</dbReference>
<feature type="non-terminal residue" evidence="9">
    <location>
        <position position="1"/>
    </location>
</feature>
<dbReference type="CDD" id="cd02035">
    <property type="entry name" value="ArsA"/>
    <property type="match status" value="1"/>
</dbReference>
<protein>
    <submittedName>
        <fullName evidence="9">Putative anion-transporting atpase</fullName>
    </submittedName>
</protein>
<dbReference type="InterPro" id="IPR016300">
    <property type="entry name" value="ATPase_ArsA/GET3"/>
</dbReference>
<keyword evidence="2" id="KW-0813">Transport</keyword>
<dbReference type="GO" id="GO:0071816">
    <property type="term" value="P:tail-anchored membrane protein insertion into ER membrane"/>
    <property type="evidence" value="ECO:0007669"/>
    <property type="project" value="TreeGrafter"/>
</dbReference>
<dbReference type="InterPro" id="IPR025723">
    <property type="entry name" value="ArsA/GET3_ATPase-like"/>
</dbReference>
<keyword evidence="3" id="KW-0963">Cytoplasm</keyword>
<dbReference type="NCBIfam" id="TIGR00345">
    <property type="entry name" value="GET3_arsA_TRC40"/>
    <property type="match status" value="1"/>
</dbReference>
<comment type="similarity">
    <text evidence="1">Belongs to the arsA ATPase family.</text>
</comment>
<evidence type="ECO:0000313" key="9">
    <source>
        <dbReference type="EMBL" id="JAP03666.1"/>
    </source>
</evidence>
<keyword evidence="7" id="KW-0067">ATP-binding</keyword>
<organism evidence="9">
    <name type="scientific">Triatoma dimidiata</name>
    <name type="common">Kissing bug</name>
    <name type="synonym">Meccus dimidiatus</name>
    <dbReference type="NCBI Taxonomy" id="72491"/>
    <lineage>
        <taxon>Eukaryota</taxon>
        <taxon>Metazoa</taxon>
        <taxon>Ecdysozoa</taxon>
        <taxon>Arthropoda</taxon>
        <taxon>Hexapoda</taxon>
        <taxon>Insecta</taxon>
        <taxon>Pterygota</taxon>
        <taxon>Neoptera</taxon>
        <taxon>Paraneoptera</taxon>
        <taxon>Hemiptera</taxon>
        <taxon>Heteroptera</taxon>
        <taxon>Panheteroptera</taxon>
        <taxon>Cimicomorpha</taxon>
        <taxon>Reduviidae</taxon>
        <taxon>Triatominae</taxon>
        <taxon>Triatoma</taxon>
    </lineage>
</organism>
<dbReference type="EMBL" id="GECL01002458">
    <property type="protein sequence ID" value="JAP03666.1"/>
    <property type="molecule type" value="Transcribed_RNA"/>
</dbReference>
<dbReference type="GO" id="GO:0005524">
    <property type="term" value="F:ATP binding"/>
    <property type="evidence" value="ECO:0007669"/>
    <property type="project" value="UniProtKB-KW"/>
</dbReference>
<keyword evidence="5" id="KW-0378">Hydrolase</keyword>
<evidence type="ECO:0000256" key="7">
    <source>
        <dbReference type="ARBA" id="ARBA00022840"/>
    </source>
</evidence>
<evidence type="ECO:0000259" key="8">
    <source>
        <dbReference type="Pfam" id="PF02374"/>
    </source>
</evidence>